<protein>
    <recommendedName>
        <fullName evidence="3">Secretion system C-terminal sorting domain-containing protein</fullName>
    </recommendedName>
</protein>
<reference evidence="4 5" key="1">
    <citation type="submission" date="2016-12" db="EMBL/GenBank/DDBJ databases">
        <title>Trade-off between light-utilization and light-protection in marine flavobacteria.</title>
        <authorList>
            <person name="Kumagai Y."/>
            <person name="Yoshizawa S."/>
            <person name="Kogure K."/>
            <person name="Iwasaki W."/>
        </authorList>
    </citation>
    <scope>NUCLEOTIDE SEQUENCE [LARGE SCALE GENOMIC DNA]</scope>
    <source>
        <strain evidence="4 5">KCTC 22729</strain>
    </source>
</reference>
<dbReference type="SUPFAM" id="SSF50965">
    <property type="entry name" value="Galactose oxidase, central domain"/>
    <property type="match status" value="1"/>
</dbReference>
<proteinExistence type="predicted"/>
<dbReference type="InterPro" id="IPR026444">
    <property type="entry name" value="Secre_tail"/>
</dbReference>
<dbReference type="Proteomes" id="UP000237608">
    <property type="component" value="Unassembled WGS sequence"/>
</dbReference>
<sequence>MKNHTFLLLNLFLLMTTLLVSQEQFTVQIEPLTIANAPNVHSYSVGKTTDGKWIILGGRIDGLHQRQPFSSFLENDNNKNVFVVDPQNNQTWSASLSVLSAPIFEQLQATNQEFYQRENTLYIIGGYGFSATQNDHVTYDKLTAINVDGLANAVINNQAISSFFRQISNPNLAVTGGQLGFLNNTFYLCGGQYFKGKYNPQGPNNATGFTQVYTEEIRTFQIIDDGTNLSITNYNAQKDSNNLHRRDYNMAPQIFPDGSQGFTMFSGVFQHSVNLPWLNTVDVYENGYTVNNTFNQYLSQYHSAKIPVFDSENNSMHTLFFGGMSQYKLDANNNLIKDDNVPFVNTISKVSRFADGSMLESILDIKMPTLLGSGAEFIPISNASLYMNHEILNLNNLPTEKTLIGYIFGGIESTQENIFFINNGTQSSASNLAFKVFITKSTLSLQETKLTDKNVYQLNLYPNPSKDSITLEVFIPNIEKSTVEIFDLLGRTIQKIDIEKSIGNKKIPIDISKFASGEYVLIFKNSSKIIEKKFIKN</sequence>
<evidence type="ECO:0000259" key="3">
    <source>
        <dbReference type="Pfam" id="PF18962"/>
    </source>
</evidence>
<evidence type="ECO:0000256" key="1">
    <source>
        <dbReference type="ARBA" id="ARBA00022729"/>
    </source>
</evidence>
<feature type="chain" id="PRO_5015621356" description="Secretion system C-terminal sorting domain-containing protein" evidence="2">
    <location>
        <begin position="23"/>
        <end position="537"/>
    </location>
</feature>
<keyword evidence="1 2" id="KW-0732">Signal</keyword>
<dbReference type="Gene3D" id="2.120.10.80">
    <property type="entry name" value="Kelch-type beta propeller"/>
    <property type="match status" value="1"/>
</dbReference>
<dbReference type="OrthoDB" id="5526825at2"/>
<feature type="signal peptide" evidence="2">
    <location>
        <begin position="1"/>
        <end position="22"/>
    </location>
</feature>
<dbReference type="Pfam" id="PF18962">
    <property type="entry name" value="Por_Secre_tail"/>
    <property type="match status" value="1"/>
</dbReference>
<evidence type="ECO:0000256" key="2">
    <source>
        <dbReference type="SAM" id="SignalP"/>
    </source>
</evidence>
<dbReference type="NCBIfam" id="TIGR04183">
    <property type="entry name" value="Por_Secre_tail"/>
    <property type="match status" value="1"/>
</dbReference>
<name>A0A2S7WDA4_9FLAO</name>
<dbReference type="InterPro" id="IPR015915">
    <property type="entry name" value="Kelch-typ_b-propeller"/>
</dbReference>
<feature type="domain" description="Secretion system C-terminal sorting" evidence="3">
    <location>
        <begin position="460"/>
        <end position="535"/>
    </location>
</feature>
<accession>A0A2S7WDA4</accession>
<organism evidence="4 5">
    <name type="scientific">Polaribacter gangjinensis</name>
    <dbReference type="NCBI Taxonomy" id="574710"/>
    <lineage>
        <taxon>Bacteria</taxon>
        <taxon>Pseudomonadati</taxon>
        <taxon>Bacteroidota</taxon>
        <taxon>Flavobacteriia</taxon>
        <taxon>Flavobacteriales</taxon>
        <taxon>Flavobacteriaceae</taxon>
    </lineage>
</organism>
<dbReference type="RefSeq" id="WP_105046391.1">
    <property type="nucleotide sequence ID" value="NZ_CP150662.1"/>
</dbReference>
<comment type="caution">
    <text evidence="4">The sequence shown here is derived from an EMBL/GenBank/DDBJ whole genome shotgun (WGS) entry which is preliminary data.</text>
</comment>
<evidence type="ECO:0000313" key="5">
    <source>
        <dbReference type="Proteomes" id="UP000237608"/>
    </source>
</evidence>
<gene>
    <name evidence="4" type="ORF">BTO13_08330</name>
</gene>
<dbReference type="AlphaFoldDB" id="A0A2S7WDA4"/>
<dbReference type="EMBL" id="MSCL01000001">
    <property type="protein sequence ID" value="PQJ75252.1"/>
    <property type="molecule type" value="Genomic_DNA"/>
</dbReference>
<evidence type="ECO:0000313" key="4">
    <source>
        <dbReference type="EMBL" id="PQJ75252.1"/>
    </source>
</evidence>
<dbReference type="InterPro" id="IPR011043">
    <property type="entry name" value="Gal_Oxase/kelch_b-propeller"/>
</dbReference>
<keyword evidence="5" id="KW-1185">Reference proteome</keyword>